<organism evidence="7 8">
    <name type="scientific">Pogona vitticeps</name>
    <name type="common">central bearded dragon</name>
    <dbReference type="NCBI Taxonomy" id="103695"/>
    <lineage>
        <taxon>Eukaryota</taxon>
        <taxon>Metazoa</taxon>
        <taxon>Chordata</taxon>
        <taxon>Craniata</taxon>
        <taxon>Vertebrata</taxon>
        <taxon>Euteleostomi</taxon>
        <taxon>Lepidosauria</taxon>
        <taxon>Squamata</taxon>
        <taxon>Bifurcata</taxon>
        <taxon>Unidentata</taxon>
        <taxon>Episquamata</taxon>
        <taxon>Toxicofera</taxon>
        <taxon>Iguania</taxon>
        <taxon>Acrodonta</taxon>
        <taxon>Agamidae</taxon>
        <taxon>Amphibolurinae</taxon>
        <taxon>Pogona</taxon>
    </lineage>
</organism>
<feature type="region of interest" description="Disordered" evidence="4">
    <location>
        <begin position="41"/>
        <end position="63"/>
    </location>
</feature>
<dbReference type="InterPro" id="IPR011992">
    <property type="entry name" value="EF-hand-dom_pair"/>
</dbReference>
<protein>
    <submittedName>
        <fullName evidence="8">Reticulocalbin-2</fullName>
    </submittedName>
</protein>
<keyword evidence="3" id="KW-0106">Calcium</keyword>
<dbReference type="InParanoid" id="A0A6J0UUD7"/>
<evidence type="ECO:0000256" key="2">
    <source>
        <dbReference type="ARBA" id="ARBA00022723"/>
    </source>
</evidence>
<feature type="domain" description="EF-hand" evidence="6">
    <location>
        <begin position="121"/>
        <end position="156"/>
    </location>
</feature>
<dbReference type="PROSITE" id="PS00018">
    <property type="entry name" value="EF_HAND_1"/>
    <property type="match status" value="5"/>
</dbReference>
<dbReference type="Gene3D" id="1.10.238.10">
    <property type="entry name" value="EF-hand"/>
    <property type="match status" value="3"/>
</dbReference>
<proteinExistence type="inferred from homology"/>
<feature type="domain" description="EF-hand" evidence="6">
    <location>
        <begin position="261"/>
        <end position="286"/>
    </location>
</feature>
<dbReference type="OrthoDB" id="293868at2759"/>
<feature type="domain" description="EF-hand" evidence="6">
    <location>
        <begin position="287"/>
        <end position="322"/>
    </location>
</feature>
<evidence type="ECO:0000256" key="4">
    <source>
        <dbReference type="SAM" id="MobiDB-lite"/>
    </source>
</evidence>
<keyword evidence="5" id="KW-0732">Signal</keyword>
<evidence type="ECO:0000256" key="5">
    <source>
        <dbReference type="SAM" id="SignalP"/>
    </source>
</evidence>
<reference evidence="8" key="1">
    <citation type="submission" date="2025-08" db="UniProtKB">
        <authorList>
            <consortium name="RefSeq"/>
        </authorList>
    </citation>
    <scope>IDENTIFICATION</scope>
</reference>
<dbReference type="SUPFAM" id="SSF47473">
    <property type="entry name" value="EF-hand"/>
    <property type="match status" value="2"/>
</dbReference>
<dbReference type="GO" id="GO:0005509">
    <property type="term" value="F:calcium ion binding"/>
    <property type="evidence" value="ECO:0007669"/>
    <property type="project" value="InterPro"/>
</dbReference>
<dbReference type="PANTHER" id="PTHR10827">
    <property type="entry name" value="RETICULOCALBIN"/>
    <property type="match status" value="1"/>
</dbReference>
<dbReference type="GO" id="GO:0005783">
    <property type="term" value="C:endoplasmic reticulum"/>
    <property type="evidence" value="ECO:0007669"/>
    <property type="project" value="TreeGrafter"/>
</dbReference>
<dbReference type="RefSeq" id="XP_020664322.2">
    <property type="nucleotide sequence ID" value="XM_020808663.2"/>
</dbReference>
<gene>
    <name evidence="8" type="primary">RCN2</name>
</gene>
<dbReference type="Pfam" id="PF13202">
    <property type="entry name" value="EF-hand_5"/>
    <property type="match status" value="1"/>
</dbReference>
<feature type="signal peptide" evidence="5">
    <location>
        <begin position="1"/>
        <end position="37"/>
    </location>
</feature>
<evidence type="ECO:0000256" key="3">
    <source>
        <dbReference type="ARBA" id="ARBA00022837"/>
    </source>
</evidence>
<dbReference type="CTD" id="5955"/>
<evidence type="ECO:0000313" key="8">
    <source>
        <dbReference type="RefSeq" id="XP_020664322.2"/>
    </source>
</evidence>
<sequence>MRPPRPPQAPSPPGRRQRLLLGLGLLLLLLVLLPGLGAEAEGEQHQQPGQRHYGSDGEHRPDYDREALLGGEEEAEEFVKLSPEEKQKRLKAIIKKIDVDADGFLTEDELSSWIQQSFRRYIVEDTKQQFAECDKNGDGDVSWEEYNIQMYDHVIDFDEDTTLKDAEEESFRQLHLKDKKRFEKANKDGMSGLNLDELIAFEHPEEVEYMKEFVIQETLEEHDKNGDGFVSLEEFLGDYRRDPTAHEDPEWILVEKDRFSNDYDKDKDGKLNPEELLSWVAPNNKGIAQEEAAHLIEEMDTDGNGKLTEAEIIENQDLFLSSEATDYGRQLHDEGFYHEEL</sequence>
<accession>A0A6J0UUD7</accession>
<dbReference type="PANTHER" id="PTHR10827:SF78">
    <property type="entry name" value="RETICULOCALBIN-2"/>
    <property type="match status" value="1"/>
</dbReference>
<dbReference type="Pfam" id="PF13499">
    <property type="entry name" value="EF-hand_7"/>
    <property type="match status" value="2"/>
</dbReference>
<dbReference type="InterPro" id="IPR018247">
    <property type="entry name" value="EF_Hand_1_Ca_BS"/>
</dbReference>
<dbReference type="InterPro" id="IPR002048">
    <property type="entry name" value="EF_hand_dom"/>
</dbReference>
<evidence type="ECO:0000313" key="7">
    <source>
        <dbReference type="Proteomes" id="UP001652642"/>
    </source>
</evidence>
<dbReference type="PROSITE" id="PS50222">
    <property type="entry name" value="EF_HAND_2"/>
    <property type="match status" value="5"/>
</dbReference>
<name>A0A6J0UUD7_9SAUR</name>
<dbReference type="Proteomes" id="UP001652642">
    <property type="component" value="Chromosome 12"/>
</dbReference>
<keyword evidence="7" id="KW-1185">Reference proteome</keyword>
<evidence type="ECO:0000259" key="6">
    <source>
        <dbReference type="PROSITE" id="PS50222"/>
    </source>
</evidence>
<dbReference type="GeneID" id="110087169"/>
<comment type="similarity">
    <text evidence="1">Belongs to the CREC family.</text>
</comment>
<feature type="domain" description="EF-hand" evidence="6">
    <location>
        <begin position="85"/>
        <end position="120"/>
    </location>
</feature>
<dbReference type="AlphaFoldDB" id="A0A6J0UUD7"/>
<feature type="chain" id="PRO_5047358458" evidence="5">
    <location>
        <begin position="38"/>
        <end position="341"/>
    </location>
</feature>
<feature type="domain" description="EF-hand" evidence="6">
    <location>
        <begin position="210"/>
        <end position="245"/>
    </location>
</feature>
<evidence type="ECO:0000256" key="1">
    <source>
        <dbReference type="ARBA" id="ARBA00006431"/>
    </source>
</evidence>
<keyword evidence="2" id="KW-0479">Metal-binding</keyword>
<dbReference type="SMART" id="SM00054">
    <property type="entry name" value="EFh"/>
    <property type="match status" value="5"/>
</dbReference>
<feature type="compositionally biased region" description="Basic and acidic residues" evidence="4">
    <location>
        <begin position="53"/>
        <end position="63"/>
    </location>
</feature>
<dbReference type="KEGG" id="pvt:110087169"/>